<reference evidence="1 2" key="1">
    <citation type="submission" date="2024-04" db="EMBL/GenBank/DDBJ databases">
        <title>Tritrichomonas musculus Genome.</title>
        <authorList>
            <person name="Alves-Ferreira E."/>
            <person name="Grigg M."/>
            <person name="Lorenzi H."/>
            <person name="Galac M."/>
        </authorList>
    </citation>
    <scope>NUCLEOTIDE SEQUENCE [LARGE SCALE GENOMIC DNA]</scope>
    <source>
        <strain evidence="1 2">EAF2021</strain>
    </source>
</reference>
<dbReference type="InterPro" id="IPR009057">
    <property type="entry name" value="Homeodomain-like_sf"/>
</dbReference>
<evidence type="ECO:0000313" key="2">
    <source>
        <dbReference type="Proteomes" id="UP001470230"/>
    </source>
</evidence>
<dbReference type="SUPFAM" id="SSF46689">
    <property type="entry name" value="Homeodomain-like"/>
    <property type="match status" value="1"/>
</dbReference>
<evidence type="ECO:0008006" key="3">
    <source>
        <dbReference type="Google" id="ProtNLM"/>
    </source>
</evidence>
<organism evidence="1 2">
    <name type="scientific">Tritrichomonas musculus</name>
    <dbReference type="NCBI Taxonomy" id="1915356"/>
    <lineage>
        <taxon>Eukaryota</taxon>
        <taxon>Metamonada</taxon>
        <taxon>Parabasalia</taxon>
        <taxon>Tritrichomonadida</taxon>
        <taxon>Tritrichomonadidae</taxon>
        <taxon>Tritrichomonas</taxon>
    </lineage>
</organism>
<evidence type="ECO:0000313" key="1">
    <source>
        <dbReference type="EMBL" id="KAK8842777.1"/>
    </source>
</evidence>
<gene>
    <name evidence="1" type="ORF">M9Y10_025642</name>
</gene>
<name>A0ABR2HB50_9EUKA</name>
<protein>
    <recommendedName>
        <fullName evidence="3">Transposase</fullName>
    </recommendedName>
</protein>
<accession>A0ABR2HB50</accession>
<dbReference type="EMBL" id="JAPFFF010000037">
    <property type="protein sequence ID" value="KAK8842777.1"/>
    <property type="molecule type" value="Genomic_DNA"/>
</dbReference>
<sequence>MAKRFPLTLEQKAEILVQNGKELTPVQISRNLNIPRTTIISFLKKYQRTQALTNHAGRPKKVNDQIREEIIQRTQANPFEHLRDHEAHLPLGRESIRKVLENGLQPVVFTDESTVVLDLSRHGIWRQRGFHPPESFYWKDHHPVHVMV</sequence>
<keyword evidence="2" id="KW-1185">Reference proteome</keyword>
<comment type="caution">
    <text evidence="1">The sequence shown here is derived from an EMBL/GenBank/DDBJ whole genome shotgun (WGS) entry which is preliminary data.</text>
</comment>
<dbReference type="Proteomes" id="UP001470230">
    <property type="component" value="Unassembled WGS sequence"/>
</dbReference>
<proteinExistence type="predicted"/>